<accession>A0A6B0VRR9</accession>
<protein>
    <submittedName>
        <fullName evidence="2">Uncharacterized protein</fullName>
    </submittedName>
</protein>
<proteinExistence type="predicted"/>
<dbReference type="AlphaFoldDB" id="A0A6B0VRR9"/>
<keyword evidence="3" id="KW-1185">Reference proteome</keyword>
<reference evidence="2 3" key="1">
    <citation type="submission" date="2020-01" db="EMBL/GenBank/DDBJ databases">
        <title>Natronorubrum sp. JWXQ-INN 674 isolated from Inner Mongolia Autonomous Region of China.</title>
        <authorList>
            <person name="Xue Q."/>
        </authorList>
    </citation>
    <scope>NUCLEOTIDE SEQUENCE [LARGE SCALE GENOMIC DNA]</scope>
    <source>
        <strain evidence="2 3">JWXQ-INN-674</strain>
    </source>
</reference>
<gene>
    <name evidence="2" type="ORF">GS429_17545</name>
</gene>
<feature type="region of interest" description="Disordered" evidence="1">
    <location>
        <begin position="1"/>
        <end position="20"/>
    </location>
</feature>
<feature type="region of interest" description="Disordered" evidence="1">
    <location>
        <begin position="27"/>
        <end position="76"/>
    </location>
</feature>
<dbReference type="EMBL" id="WUYX01000064">
    <property type="protein sequence ID" value="MXV63833.1"/>
    <property type="molecule type" value="Genomic_DNA"/>
</dbReference>
<feature type="compositionally biased region" description="Basic and acidic residues" evidence="1">
    <location>
        <begin position="43"/>
        <end position="52"/>
    </location>
</feature>
<name>A0A6B0VRR9_9EURY</name>
<evidence type="ECO:0000256" key="1">
    <source>
        <dbReference type="SAM" id="MobiDB-lite"/>
    </source>
</evidence>
<dbReference type="OrthoDB" id="170691at2157"/>
<organism evidence="2 3">
    <name type="scientific">Natronorubrum halalkaliphilum</name>
    <dbReference type="NCBI Taxonomy" id="2691917"/>
    <lineage>
        <taxon>Archaea</taxon>
        <taxon>Methanobacteriati</taxon>
        <taxon>Methanobacteriota</taxon>
        <taxon>Stenosarchaea group</taxon>
        <taxon>Halobacteria</taxon>
        <taxon>Halobacteriales</taxon>
        <taxon>Natrialbaceae</taxon>
        <taxon>Natronorubrum</taxon>
    </lineage>
</organism>
<evidence type="ECO:0000313" key="3">
    <source>
        <dbReference type="Proteomes" id="UP000434101"/>
    </source>
</evidence>
<evidence type="ECO:0000313" key="2">
    <source>
        <dbReference type="EMBL" id="MXV63833.1"/>
    </source>
</evidence>
<dbReference type="RefSeq" id="WP_160066647.1">
    <property type="nucleotide sequence ID" value="NZ_WUYX01000064.1"/>
</dbReference>
<comment type="caution">
    <text evidence="2">The sequence shown here is derived from an EMBL/GenBank/DDBJ whole genome shotgun (WGS) entry which is preliminary data.</text>
</comment>
<dbReference type="Proteomes" id="UP000434101">
    <property type="component" value="Unassembled WGS sequence"/>
</dbReference>
<sequence length="76" mass="8303">MTDSDAEPDETRETDRMDQLRSVYLSVTDGDGEPVVESQQEESPSREIRETYDAEALGPAEHHGLDDAIDDPGPAG</sequence>
<feature type="compositionally biased region" description="Basic and acidic residues" evidence="1">
    <location>
        <begin position="9"/>
        <end position="19"/>
    </location>
</feature>